<feature type="region of interest" description="Disordered" evidence="1">
    <location>
        <begin position="174"/>
        <end position="193"/>
    </location>
</feature>
<proteinExistence type="predicted"/>
<protein>
    <submittedName>
        <fullName evidence="2">Uncharacterized protein</fullName>
    </submittedName>
</protein>
<gene>
    <name evidence="2" type="ORF">FTOL_13195</name>
</gene>
<evidence type="ECO:0000313" key="3">
    <source>
        <dbReference type="Proteomes" id="UP001187734"/>
    </source>
</evidence>
<feature type="region of interest" description="Disordered" evidence="1">
    <location>
        <begin position="14"/>
        <end position="34"/>
    </location>
</feature>
<feature type="compositionally biased region" description="Polar residues" evidence="1">
    <location>
        <begin position="100"/>
        <end position="117"/>
    </location>
</feature>
<organism evidence="2 3">
    <name type="scientific">Fusarium torulosum</name>
    <dbReference type="NCBI Taxonomy" id="33205"/>
    <lineage>
        <taxon>Eukaryota</taxon>
        <taxon>Fungi</taxon>
        <taxon>Dikarya</taxon>
        <taxon>Ascomycota</taxon>
        <taxon>Pezizomycotina</taxon>
        <taxon>Sordariomycetes</taxon>
        <taxon>Hypocreomycetidae</taxon>
        <taxon>Hypocreales</taxon>
        <taxon>Nectriaceae</taxon>
        <taxon>Fusarium</taxon>
    </lineage>
</organism>
<reference evidence="2" key="1">
    <citation type="submission" date="2018-03" db="EMBL/GenBank/DDBJ databases">
        <authorList>
            <person name="Guldener U."/>
        </authorList>
    </citation>
    <scope>NUCLEOTIDE SEQUENCE</scope>
</reference>
<dbReference type="AlphaFoldDB" id="A0AAE8MM51"/>
<accession>A0AAE8MM51</accession>
<feature type="compositionally biased region" description="Basic and acidic residues" evidence="1">
    <location>
        <begin position="184"/>
        <end position="193"/>
    </location>
</feature>
<comment type="caution">
    <text evidence="2">The sequence shown here is derived from an EMBL/GenBank/DDBJ whole genome shotgun (WGS) entry which is preliminary data.</text>
</comment>
<dbReference type="EMBL" id="ONZP01000724">
    <property type="protein sequence ID" value="SPJ90314.1"/>
    <property type="molecule type" value="Genomic_DNA"/>
</dbReference>
<dbReference type="Proteomes" id="UP001187734">
    <property type="component" value="Unassembled WGS sequence"/>
</dbReference>
<feature type="region of interest" description="Disordered" evidence="1">
    <location>
        <begin position="99"/>
        <end position="120"/>
    </location>
</feature>
<evidence type="ECO:0000256" key="1">
    <source>
        <dbReference type="SAM" id="MobiDB-lite"/>
    </source>
</evidence>
<feature type="compositionally biased region" description="Basic and acidic residues" evidence="1">
    <location>
        <begin position="25"/>
        <end position="34"/>
    </location>
</feature>
<feature type="compositionally biased region" description="Polar residues" evidence="1">
    <location>
        <begin position="14"/>
        <end position="24"/>
    </location>
</feature>
<evidence type="ECO:0000313" key="2">
    <source>
        <dbReference type="EMBL" id="SPJ90314.1"/>
    </source>
</evidence>
<name>A0AAE8MM51_9HYPO</name>
<sequence>MGETTIRLELQNLSKTTQETQANKETVKEKSLENDQLRRPALEIQAHGNNQNWSQSAKLDITSRDEVKVASASTNTTITTGQGVIQRRRRLNRVIHNLRNFGTTPDSSEASQKNRGPSTLPKLMSLNEIQVTDTMLESCQVLVKERPQMEVYSGVGLYTEVLVAQRRCSSLSISTSTKDAGGARMEEKKKEIPQKDNAHLSNVQLLSQIHLIEPQNQVTDLETHVPGSLPTRRNAEDGIADLSNNTIQQGKAGGLWDAIKEFLCTITGYNICVLRWYWDTVKPVFSIRSSSHWSWRHADQEDDKQTNPGAVCLALPLFILFSMVLAWSMELAVLSMECMDEGWDCLVDKALIMFRRSLTGVHD</sequence>
<keyword evidence="3" id="KW-1185">Reference proteome</keyword>